<feature type="domain" description="Cadherin" evidence="15">
    <location>
        <begin position="21"/>
        <end position="131"/>
    </location>
</feature>
<feature type="region of interest" description="Disordered" evidence="12">
    <location>
        <begin position="866"/>
        <end position="890"/>
    </location>
</feature>
<keyword evidence="3 13" id="KW-0812">Transmembrane</keyword>
<evidence type="ECO:0000256" key="9">
    <source>
        <dbReference type="ARBA" id="ARBA00023136"/>
    </source>
</evidence>
<evidence type="ECO:0000256" key="5">
    <source>
        <dbReference type="ARBA" id="ARBA00022737"/>
    </source>
</evidence>
<dbReference type="SMART" id="SM00112">
    <property type="entry name" value="CA"/>
    <property type="match status" value="7"/>
</dbReference>
<evidence type="ECO:0000256" key="6">
    <source>
        <dbReference type="ARBA" id="ARBA00022837"/>
    </source>
</evidence>
<keyword evidence="8 13" id="KW-1133">Transmembrane helix</keyword>
<evidence type="ECO:0000256" key="13">
    <source>
        <dbReference type="SAM" id="Phobius"/>
    </source>
</evidence>
<dbReference type="PROSITE" id="PS00232">
    <property type="entry name" value="CADHERIN_1"/>
    <property type="match status" value="4"/>
</dbReference>
<feature type="region of interest" description="Disordered" evidence="12">
    <location>
        <begin position="926"/>
        <end position="950"/>
    </location>
</feature>
<evidence type="ECO:0000256" key="11">
    <source>
        <dbReference type="PROSITE-ProRule" id="PRU00043"/>
    </source>
</evidence>
<proteinExistence type="predicted"/>
<evidence type="ECO:0000256" key="4">
    <source>
        <dbReference type="ARBA" id="ARBA00022729"/>
    </source>
</evidence>
<feature type="compositionally biased region" description="Acidic residues" evidence="12">
    <location>
        <begin position="926"/>
        <end position="935"/>
    </location>
</feature>
<feature type="compositionally biased region" description="Basic and acidic residues" evidence="12">
    <location>
        <begin position="866"/>
        <end position="877"/>
    </location>
</feature>
<keyword evidence="7" id="KW-0130">Cell adhesion</keyword>
<dbReference type="PRINTS" id="PR00205">
    <property type="entry name" value="CADHERIN"/>
</dbReference>
<feature type="domain" description="Cadherin" evidence="15">
    <location>
        <begin position="570"/>
        <end position="669"/>
    </location>
</feature>
<dbReference type="PANTHER" id="PTHR24028:SF146">
    <property type="entry name" value="CADHERIN 96CB, ISOFORM D-RELATED"/>
    <property type="match status" value="1"/>
</dbReference>
<evidence type="ECO:0000256" key="12">
    <source>
        <dbReference type="SAM" id="MobiDB-lite"/>
    </source>
</evidence>
<reference evidence="16" key="2">
    <citation type="journal article" date="2023" name="Science">
        <title>Genomic signatures of disease resistance in endangered staghorn corals.</title>
        <authorList>
            <person name="Vollmer S.V."/>
            <person name="Selwyn J.D."/>
            <person name="Despard B.A."/>
            <person name="Roesel C.L."/>
        </authorList>
    </citation>
    <scope>NUCLEOTIDE SEQUENCE</scope>
    <source>
        <strain evidence="16">K2</strain>
    </source>
</reference>
<feature type="domain" description="Cadherin" evidence="15">
    <location>
        <begin position="672"/>
        <end position="772"/>
    </location>
</feature>
<keyword evidence="5" id="KW-0677">Repeat</keyword>
<feature type="region of interest" description="Disordered" evidence="12">
    <location>
        <begin position="984"/>
        <end position="1003"/>
    </location>
</feature>
<feature type="domain" description="Cadherin" evidence="15">
    <location>
        <begin position="132"/>
        <end position="243"/>
    </location>
</feature>
<dbReference type="Pfam" id="PF00028">
    <property type="entry name" value="Cadherin"/>
    <property type="match status" value="6"/>
</dbReference>
<dbReference type="Proteomes" id="UP001249851">
    <property type="component" value="Unassembled WGS sequence"/>
</dbReference>
<dbReference type="InterPro" id="IPR002126">
    <property type="entry name" value="Cadherin-like_dom"/>
</dbReference>
<evidence type="ECO:0000256" key="2">
    <source>
        <dbReference type="ARBA" id="ARBA00022475"/>
    </source>
</evidence>
<dbReference type="Gene3D" id="2.60.40.60">
    <property type="entry name" value="Cadherins"/>
    <property type="match status" value="7"/>
</dbReference>
<dbReference type="GO" id="GO:0005509">
    <property type="term" value="F:calcium ion binding"/>
    <property type="evidence" value="ECO:0007669"/>
    <property type="project" value="UniProtKB-UniRule"/>
</dbReference>
<comment type="caution">
    <text evidence="16">The sequence shown here is derived from an EMBL/GenBank/DDBJ whole genome shotgun (WGS) entry which is preliminary data.</text>
</comment>
<evidence type="ECO:0000256" key="10">
    <source>
        <dbReference type="ARBA" id="ARBA00023180"/>
    </source>
</evidence>
<sequence>MERKLWPCGVVLVLQLLSCAAVETFKFEVLEEQKTGTFVADMSNNSIAGAFKALPGDEDLRFHFQGTVPVGSFKINSTTGVIRTAGKLNREDLSLYEDTFQIQVKISKGRINAVIPTEIKVLDINDNSPTFAETTEYISVSESAPLGAELPITVANDNDIGKNGVQTYAIVSRNDGGSFGLKISRPTAQLTKLKLVVLQRLDREKNNSYYLVIEASDGGNPPKVGRKALNITVLDSNDHIPKFSQDLYVGEVRENAEAGTYILQVNATDNDIGTNAEIVYKLKPSPRYDNLFNLDETTGELKTKAVLDFEKAKSYQLEITARDKGPDSIPKSAVINVEVLDENDNSPEITVTTLSDAFDQQGRLPEDTPVNTNVAIVAVSDKDSGSNGRVTVTLRRHKQDFALQEMFTGQYILKVQRPLSLDRHAQYDIKIVAADQGSPTSQQTSEVFKVTLADSNRHAPEFAHKVVNLKVSDDVKVGALITVVTAVDKDDGRNAELTYSLESIRIGQRNGSDEDKSKWFSIDSSTGELRLRSKLWCVFTPSFALNIEATDNGRQPLRAKTTLDLSIQCVPHVNNFTVAENSPAGTEVGRIEFSDISPHRPLQLRLMSSAFSPEFALDNKTGILTTKRRLDREVIGSYALNAILSDGSFDDKIQVNVLVADVNDNAPIFVGLQEQRNITITDDLSEGTKVLQIRAVDKDSGSNGVVKYAIIRGNEKQVFHITNSGRITLRKKPTNVSYHLLIRASDSGYVEKESFLRVGITVKFINPLPPVTVSPGKSPETKPNDGVAGGNTKEGGFFSDTKMIILVAACAAFLLLTIVLIVVFCLRCKRKQKTNQEVDKRSSYHEPDITREHALMASKKMFHEATSKQRKSPEVVHHNGRQKPINISPIPLKKMHPMTYPFLGARSPDGTVQPDMYYPVDDVEEPEAFSSDEDPDSGRGGSSHGSSPYHVYRVPVKDEWQREEMEDEWQPLHPTRHETTAPMHYRMRSPGMPPPPPPYEEVPRRGAFVQMQDFNMLAATDL</sequence>
<dbReference type="InterPro" id="IPR015919">
    <property type="entry name" value="Cadherin-like_sf"/>
</dbReference>
<feature type="domain" description="Cadherin" evidence="15">
    <location>
        <begin position="356"/>
        <end position="462"/>
    </location>
</feature>
<gene>
    <name evidence="16" type="ORF">P5673_025307</name>
</gene>
<feature type="transmembrane region" description="Helical" evidence="13">
    <location>
        <begin position="803"/>
        <end position="826"/>
    </location>
</feature>
<keyword evidence="6 11" id="KW-0106">Calcium</keyword>
<keyword evidence="4 14" id="KW-0732">Signal</keyword>
<evidence type="ECO:0000313" key="17">
    <source>
        <dbReference type="Proteomes" id="UP001249851"/>
    </source>
</evidence>
<dbReference type="GO" id="GO:0007156">
    <property type="term" value="P:homophilic cell adhesion via plasma membrane adhesion molecules"/>
    <property type="evidence" value="ECO:0007669"/>
    <property type="project" value="InterPro"/>
</dbReference>
<evidence type="ECO:0000256" key="7">
    <source>
        <dbReference type="ARBA" id="ARBA00022889"/>
    </source>
</evidence>
<organism evidence="16 17">
    <name type="scientific">Acropora cervicornis</name>
    <name type="common">Staghorn coral</name>
    <dbReference type="NCBI Taxonomy" id="6130"/>
    <lineage>
        <taxon>Eukaryota</taxon>
        <taxon>Metazoa</taxon>
        <taxon>Cnidaria</taxon>
        <taxon>Anthozoa</taxon>
        <taxon>Hexacorallia</taxon>
        <taxon>Scleractinia</taxon>
        <taxon>Astrocoeniina</taxon>
        <taxon>Acroporidae</taxon>
        <taxon>Acropora</taxon>
    </lineage>
</organism>
<evidence type="ECO:0000256" key="1">
    <source>
        <dbReference type="ARBA" id="ARBA00004251"/>
    </source>
</evidence>
<feature type="domain" description="Cadherin" evidence="15">
    <location>
        <begin position="463"/>
        <end position="585"/>
    </location>
</feature>
<feature type="signal peptide" evidence="14">
    <location>
        <begin position="1"/>
        <end position="21"/>
    </location>
</feature>
<keyword evidence="9 13" id="KW-0472">Membrane</keyword>
<accession>A0AAD9UXA8</accession>
<evidence type="ECO:0000313" key="16">
    <source>
        <dbReference type="EMBL" id="KAK2553336.1"/>
    </source>
</evidence>
<feature type="chain" id="PRO_5042069330" evidence="14">
    <location>
        <begin position="22"/>
        <end position="1022"/>
    </location>
</feature>
<dbReference type="PANTHER" id="PTHR24028">
    <property type="entry name" value="CADHERIN-87A"/>
    <property type="match status" value="1"/>
</dbReference>
<feature type="domain" description="Cadherin" evidence="15">
    <location>
        <begin position="244"/>
        <end position="349"/>
    </location>
</feature>
<dbReference type="FunFam" id="2.60.40.60:FF:000002">
    <property type="entry name" value="Protocadherin alpha 2"/>
    <property type="match status" value="1"/>
</dbReference>
<feature type="compositionally biased region" description="Pro residues" evidence="12">
    <location>
        <begin position="991"/>
        <end position="1000"/>
    </location>
</feature>
<evidence type="ECO:0000256" key="8">
    <source>
        <dbReference type="ARBA" id="ARBA00022989"/>
    </source>
</evidence>
<dbReference type="InterPro" id="IPR050174">
    <property type="entry name" value="Protocadherin/Cadherin-CA"/>
</dbReference>
<evidence type="ECO:0000256" key="14">
    <source>
        <dbReference type="SAM" id="SignalP"/>
    </source>
</evidence>
<dbReference type="SUPFAM" id="SSF49313">
    <property type="entry name" value="Cadherin-like"/>
    <property type="match status" value="7"/>
</dbReference>
<reference evidence="16" key="1">
    <citation type="journal article" date="2023" name="G3 (Bethesda)">
        <title>Whole genome assembly and annotation of the endangered Caribbean coral Acropora cervicornis.</title>
        <authorList>
            <person name="Selwyn J.D."/>
            <person name="Vollmer S.V."/>
        </authorList>
    </citation>
    <scope>NUCLEOTIDE SEQUENCE</scope>
    <source>
        <strain evidence="16">K2</strain>
    </source>
</reference>
<comment type="subcellular location">
    <subcellularLocation>
        <location evidence="1">Cell membrane</location>
        <topology evidence="1">Single-pass type I membrane protein</topology>
    </subcellularLocation>
</comment>
<dbReference type="PROSITE" id="PS50268">
    <property type="entry name" value="CADHERIN_2"/>
    <property type="match status" value="7"/>
</dbReference>
<evidence type="ECO:0000256" key="3">
    <source>
        <dbReference type="ARBA" id="ARBA00022692"/>
    </source>
</evidence>
<keyword evidence="10" id="KW-0325">Glycoprotein</keyword>
<name>A0AAD9UXA8_ACRCE</name>
<dbReference type="CDD" id="cd11304">
    <property type="entry name" value="Cadherin_repeat"/>
    <property type="match status" value="7"/>
</dbReference>
<keyword evidence="17" id="KW-1185">Reference proteome</keyword>
<dbReference type="AlphaFoldDB" id="A0AAD9UXA8"/>
<dbReference type="FunFam" id="2.60.40.60:FF:000007">
    <property type="entry name" value="Protocadherin alpha 2"/>
    <property type="match status" value="1"/>
</dbReference>
<dbReference type="EMBL" id="JARQWQ010000078">
    <property type="protein sequence ID" value="KAK2553336.1"/>
    <property type="molecule type" value="Genomic_DNA"/>
</dbReference>
<protein>
    <submittedName>
        <fullName evidence="16">Protocadherin-16</fullName>
    </submittedName>
</protein>
<evidence type="ECO:0000259" key="15">
    <source>
        <dbReference type="PROSITE" id="PS50268"/>
    </source>
</evidence>
<keyword evidence="2" id="KW-1003">Cell membrane</keyword>
<dbReference type="GO" id="GO:0005886">
    <property type="term" value="C:plasma membrane"/>
    <property type="evidence" value="ECO:0007669"/>
    <property type="project" value="UniProtKB-SubCell"/>
</dbReference>
<dbReference type="InterPro" id="IPR020894">
    <property type="entry name" value="Cadherin_CS"/>
</dbReference>